<dbReference type="PROSITE" id="PS01257">
    <property type="entry name" value="RIBOSOMAL_L10E"/>
    <property type="match status" value="1"/>
</dbReference>
<dbReference type="AlphaFoldDB" id="A0A315VP90"/>
<comment type="similarity">
    <text evidence="2">Belongs to the universal ribosomal protein uL16 family.</text>
</comment>
<evidence type="ECO:0000256" key="2">
    <source>
        <dbReference type="ARBA" id="ARBA00008931"/>
    </source>
</evidence>
<dbReference type="SUPFAM" id="SSF54686">
    <property type="entry name" value="Ribosomal protein L16p/L10e"/>
    <property type="match status" value="1"/>
</dbReference>
<gene>
    <name evidence="6" type="ORF">CCH79_00017928</name>
</gene>
<dbReference type="GO" id="GO:0006412">
    <property type="term" value="P:translation"/>
    <property type="evidence" value="ECO:0007669"/>
    <property type="project" value="InterPro"/>
</dbReference>
<evidence type="ECO:0000313" key="7">
    <source>
        <dbReference type="Proteomes" id="UP000250572"/>
    </source>
</evidence>
<dbReference type="GO" id="GO:0005737">
    <property type="term" value="C:cytoplasm"/>
    <property type="evidence" value="ECO:0007669"/>
    <property type="project" value="UniProtKB-SubCell"/>
</dbReference>
<dbReference type="InterPro" id="IPR047873">
    <property type="entry name" value="Ribosomal_uL16"/>
</dbReference>
<evidence type="ECO:0000256" key="1">
    <source>
        <dbReference type="ARBA" id="ARBA00004496"/>
    </source>
</evidence>
<dbReference type="FunFam" id="3.30.60.300:FF:000001">
    <property type="entry name" value="60S ribosomal protein L10"/>
    <property type="match status" value="1"/>
</dbReference>
<dbReference type="CDD" id="cd01433">
    <property type="entry name" value="Ribosomal_L16_L10e"/>
    <property type="match status" value="1"/>
</dbReference>
<keyword evidence="3" id="KW-0963">Cytoplasm</keyword>
<dbReference type="InterPro" id="IPR018255">
    <property type="entry name" value="Ribosomal_uL16_CS_euk_arc"/>
</dbReference>
<dbReference type="GO" id="GO:0005840">
    <property type="term" value="C:ribosome"/>
    <property type="evidence" value="ECO:0007669"/>
    <property type="project" value="UniProtKB-KW"/>
</dbReference>
<evidence type="ECO:0000256" key="3">
    <source>
        <dbReference type="ARBA" id="ARBA00022490"/>
    </source>
</evidence>
<proteinExistence type="inferred from homology"/>
<dbReference type="InterPro" id="IPR036920">
    <property type="entry name" value="Ribosomal_uL16_sf"/>
</dbReference>
<dbReference type="InterPro" id="IPR001197">
    <property type="entry name" value="Ribosomal_uL16_euk_arch"/>
</dbReference>
<dbReference type="InterPro" id="IPR016180">
    <property type="entry name" value="Ribosomal_uL16_dom"/>
</dbReference>
<keyword evidence="4" id="KW-0689">Ribosomal protein</keyword>
<name>A0A315VP90_GAMAF</name>
<evidence type="ECO:0000313" key="6">
    <source>
        <dbReference type="EMBL" id="PWA24255.1"/>
    </source>
</evidence>
<evidence type="ECO:0000256" key="4">
    <source>
        <dbReference type="ARBA" id="ARBA00022980"/>
    </source>
</evidence>
<comment type="subcellular location">
    <subcellularLocation>
        <location evidence="1">Cytoplasm</location>
    </subcellularLocation>
</comment>
<dbReference type="PANTHER" id="PTHR11726">
    <property type="entry name" value="60S RIBOSOMAL PROTEIN L10"/>
    <property type="match status" value="1"/>
</dbReference>
<dbReference type="Proteomes" id="UP000250572">
    <property type="component" value="Unassembled WGS sequence"/>
</dbReference>
<dbReference type="GO" id="GO:1990904">
    <property type="term" value="C:ribonucleoprotein complex"/>
    <property type="evidence" value="ECO:0007669"/>
    <property type="project" value="UniProtKB-KW"/>
</dbReference>
<dbReference type="NCBIfam" id="NF003239">
    <property type="entry name" value="PRK04199.1-4"/>
    <property type="match status" value="1"/>
</dbReference>
<keyword evidence="5" id="KW-0687">Ribonucleoprotein</keyword>
<comment type="caution">
    <text evidence="6">The sequence shown here is derived from an EMBL/GenBank/DDBJ whole genome shotgun (WGS) entry which is preliminary data.</text>
</comment>
<reference evidence="6 7" key="1">
    <citation type="journal article" date="2018" name="G3 (Bethesda)">
        <title>A High-Quality Reference Genome for the Invasive Mosquitofish Gambusia affinis Using a Chicago Library.</title>
        <authorList>
            <person name="Hoffberg S.L."/>
            <person name="Troendle N.J."/>
            <person name="Glenn T.C."/>
            <person name="Mahmud O."/>
            <person name="Louha S."/>
            <person name="Chalopin D."/>
            <person name="Bennetzen J.L."/>
            <person name="Mauricio R."/>
        </authorList>
    </citation>
    <scope>NUCLEOTIDE SEQUENCE [LARGE SCALE GENOMIC DNA]</scope>
    <source>
        <strain evidence="6">NE01/NJP1002.9</strain>
        <tissue evidence="6">Muscle</tissue>
    </source>
</reference>
<keyword evidence="7" id="KW-1185">Reference proteome</keyword>
<dbReference type="FunFam" id="3.90.1170.10:FF:000002">
    <property type="entry name" value="60S ribosomal protein L10"/>
    <property type="match status" value="1"/>
</dbReference>
<dbReference type="NCBIfam" id="TIGR00279">
    <property type="entry name" value="uL16_euk_arch"/>
    <property type="match status" value="1"/>
</dbReference>
<accession>A0A315VP90</accession>
<dbReference type="EMBL" id="NHOQ01001469">
    <property type="protein sequence ID" value="PWA24255.1"/>
    <property type="molecule type" value="Genomic_DNA"/>
</dbReference>
<dbReference type="GO" id="GO:0003735">
    <property type="term" value="F:structural constituent of ribosome"/>
    <property type="evidence" value="ECO:0007669"/>
    <property type="project" value="InterPro"/>
</dbReference>
<dbReference type="Pfam" id="PF00252">
    <property type="entry name" value="Ribosomal_L16"/>
    <property type="match status" value="1"/>
</dbReference>
<evidence type="ECO:0000256" key="5">
    <source>
        <dbReference type="ARBA" id="ARBA00023274"/>
    </source>
</evidence>
<dbReference type="Gene3D" id="3.30.60.300">
    <property type="match status" value="1"/>
</dbReference>
<sequence>MFEETNSDINQDALRLKRKLESNLQPSDHKTTTILDYLFRRETQMSFNTLWLITSPTGQTVLQVNTPPPGAPPRPRNLYVPPCSSFATVSIRRGFVETQSKQQGREDKELTADLHMMLRRNRDCNHGPPTCSLCQSEENGSCSRVRSMCTEPGTGRPRYRYCKNKPYPKSRFCRGVPDPKIRIFDLGRKKAKVDEFPLCAHMVSDEYEQLSSEALEAARICANKYMVKTCGKDGFHIRMRLHPFHVIRINKMLSCAGADRLQTGMRGAFGKPQGTVARVHIGQVIMSVRTKAQNKEHVVEALRRAKFKFPGRQKIHISKKYGFTKFNACDFDDMMAEKRLIPDGCGVKYIPSRGPLSHWKSLHAN</sequence>
<protein>
    <submittedName>
        <fullName evidence="6">Uncharacterized protein</fullName>
    </submittedName>
</protein>
<dbReference type="STRING" id="33528.ENSGAFP00000023245"/>
<organism evidence="6 7">
    <name type="scientific">Gambusia affinis</name>
    <name type="common">Western mosquitofish</name>
    <name type="synonym">Heterandria affinis</name>
    <dbReference type="NCBI Taxonomy" id="33528"/>
    <lineage>
        <taxon>Eukaryota</taxon>
        <taxon>Metazoa</taxon>
        <taxon>Chordata</taxon>
        <taxon>Craniata</taxon>
        <taxon>Vertebrata</taxon>
        <taxon>Euteleostomi</taxon>
        <taxon>Actinopterygii</taxon>
        <taxon>Neopterygii</taxon>
        <taxon>Teleostei</taxon>
        <taxon>Neoteleostei</taxon>
        <taxon>Acanthomorphata</taxon>
        <taxon>Ovalentaria</taxon>
        <taxon>Atherinomorphae</taxon>
        <taxon>Cyprinodontiformes</taxon>
        <taxon>Poeciliidae</taxon>
        <taxon>Poeciliinae</taxon>
        <taxon>Gambusia</taxon>
    </lineage>
</organism>
<dbReference type="Gene3D" id="3.90.1170.10">
    <property type="entry name" value="Ribosomal protein L10e/L16"/>
    <property type="match status" value="1"/>
</dbReference>